<feature type="domain" description="Thiamin pyrophosphokinase thiamin-binding" evidence="6">
    <location>
        <begin position="143"/>
        <end position="208"/>
    </location>
</feature>
<keyword evidence="8" id="KW-1185">Reference proteome</keyword>
<reference evidence="7 8" key="1">
    <citation type="submission" date="2021-10" db="EMBL/GenBank/DDBJ databases">
        <title>Anaerobic single-cell dispensing facilitates the cultivation of human gut bacteria.</title>
        <authorList>
            <person name="Afrizal A."/>
        </authorList>
    </citation>
    <scope>NUCLEOTIDE SEQUENCE [LARGE SCALE GENOMIC DNA]</scope>
    <source>
        <strain evidence="7 8">CLA-AA-H224</strain>
    </source>
</reference>
<dbReference type="InterPro" id="IPR036759">
    <property type="entry name" value="TPK_catalytic_sf"/>
</dbReference>
<keyword evidence="4" id="KW-0067">ATP-binding</keyword>
<evidence type="ECO:0000256" key="3">
    <source>
        <dbReference type="ARBA" id="ARBA00022777"/>
    </source>
</evidence>
<gene>
    <name evidence="7" type="ORF">LKD48_09160</name>
</gene>
<dbReference type="InterPro" id="IPR007371">
    <property type="entry name" value="TPK_catalytic"/>
</dbReference>
<dbReference type="NCBIfam" id="TIGR01378">
    <property type="entry name" value="thi_PPkinase"/>
    <property type="match status" value="1"/>
</dbReference>
<accession>A0AAE3JBV1</accession>
<evidence type="ECO:0000256" key="2">
    <source>
        <dbReference type="ARBA" id="ARBA00022741"/>
    </source>
</evidence>
<evidence type="ECO:0000313" key="7">
    <source>
        <dbReference type="EMBL" id="MCC2221800.1"/>
    </source>
</evidence>
<keyword evidence="1 7" id="KW-0808">Transferase</keyword>
<dbReference type="AlphaFoldDB" id="A0AAE3JBV1"/>
<dbReference type="GO" id="GO:0030975">
    <property type="term" value="F:thiamine binding"/>
    <property type="evidence" value="ECO:0007669"/>
    <property type="project" value="InterPro"/>
</dbReference>
<sequence>MKNLLLVLGGTLDALFLKECYEKMQPHFVVAADGALEKVLAAGIPCNCGMGDFDTVSKDVLCHFEEDQNTKLLSFPPEKDETDAELAVQFAVDQKPDKIWILGATGGRMDHMLGNLELLHIPLTKGIECEIVDQQNRIRLLDGPILLEKMADWKYVSFLSYTDQTQGITLKGFVYNVENFTLKKGSTRCISNEICDEKAAVSFTNGLLYCIRSRDLR</sequence>
<name>A0AAE3JBV1_9FIRM</name>
<dbReference type="PANTHER" id="PTHR41299">
    <property type="entry name" value="THIAMINE PYROPHOSPHOKINASE"/>
    <property type="match status" value="1"/>
</dbReference>
<dbReference type="Proteomes" id="UP001198200">
    <property type="component" value="Unassembled WGS sequence"/>
</dbReference>
<dbReference type="EC" id="2.7.6.2" evidence="5"/>
<dbReference type="InterPro" id="IPR036371">
    <property type="entry name" value="TPK_B1-bd_sf"/>
</dbReference>
<dbReference type="InterPro" id="IPR007373">
    <property type="entry name" value="Thiamin_PyroPKinase_B1-bd"/>
</dbReference>
<evidence type="ECO:0000256" key="1">
    <source>
        <dbReference type="ARBA" id="ARBA00022679"/>
    </source>
</evidence>
<dbReference type="InterPro" id="IPR006282">
    <property type="entry name" value="Thi_PPkinase"/>
</dbReference>
<dbReference type="GO" id="GO:0009229">
    <property type="term" value="P:thiamine diphosphate biosynthetic process"/>
    <property type="evidence" value="ECO:0007669"/>
    <property type="project" value="InterPro"/>
</dbReference>
<proteinExistence type="predicted"/>
<protein>
    <recommendedName>
        <fullName evidence="5">Thiamine diphosphokinase</fullName>
        <ecNumber evidence="5">2.7.6.2</ecNumber>
    </recommendedName>
</protein>
<evidence type="ECO:0000313" key="8">
    <source>
        <dbReference type="Proteomes" id="UP001198200"/>
    </source>
</evidence>
<dbReference type="Gene3D" id="3.40.50.10240">
    <property type="entry name" value="Thiamin pyrophosphokinase, catalytic domain"/>
    <property type="match status" value="1"/>
</dbReference>
<dbReference type="Pfam" id="PF04263">
    <property type="entry name" value="TPK_catalytic"/>
    <property type="match status" value="1"/>
</dbReference>
<evidence type="ECO:0000259" key="6">
    <source>
        <dbReference type="SMART" id="SM00983"/>
    </source>
</evidence>
<dbReference type="SMART" id="SM00983">
    <property type="entry name" value="TPK_B1_binding"/>
    <property type="match status" value="1"/>
</dbReference>
<evidence type="ECO:0000256" key="4">
    <source>
        <dbReference type="ARBA" id="ARBA00022840"/>
    </source>
</evidence>
<keyword evidence="3" id="KW-0418">Kinase</keyword>
<dbReference type="EMBL" id="JAJEQN010000021">
    <property type="protein sequence ID" value="MCC2221800.1"/>
    <property type="molecule type" value="Genomic_DNA"/>
</dbReference>
<dbReference type="InterPro" id="IPR053149">
    <property type="entry name" value="TPK"/>
</dbReference>
<dbReference type="RefSeq" id="WP_308731846.1">
    <property type="nucleotide sequence ID" value="NZ_JAJEQN010000021.1"/>
</dbReference>
<dbReference type="SUPFAM" id="SSF63862">
    <property type="entry name" value="Thiamin pyrophosphokinase, substrate-binding domain"/>
    <property type="match status" value="1"/>
</dbReference>
<dbReference type="GO" id="GO:0005524">
    <property type="term" value="F:ATP binding"/>
    <property type="evidence" value="ECO:0007669"/>
    <property type="project" value="UniProtKB-KW"/>
</dbReference>
<organism evidence="7 8">
    <name type="scientific">Anthropogastromicrobium aceti</name>
    <dbReference type="NCBI Taxonomy" id="2981768"/>
    <lineage>
        <taxon>Bacteria</taxon>
        <taxon>Bacillati</taxon>
        <taxon>Bacillota</taxon>
        <taxon>Clostridia</taxon>
        <taxon>Lachnospirales</taxon>
        <taxon>Lachnospiraceae</taxon>
        <taxon>Anthropogastromicrobium</taxon>
    </lineage>
</organism>
<dbReference type="GO" id="GO:0016301">
    <property type="term" value="F:kinase activity"/>
    <property type="evidence" value="ECO:0007669"/>
    <property type="project" value="UniProtKB-KW"/>
</dbReference>
<comment type="caution">
    <text evidence="7">The sequence shown here is derived from an EMBL/GenBank/DDBJ whole genome shotgun (WGS) entry which is preliminary data.</text>
</comment>
<dbReference type="CDD" id="cd07995">
    <property type="entry name" value="TPK"/>
    <property type="match status" value="1"/>
</dbReference>
<dbReference type="PANTHER" id="PTHR41299:SF1">
    <property type="entry name" value="THIAMINE PYROPHOSPHOKINASE"/>
    <property type="match status" value="1"/>
</dbReference>
<evidence type="ECO:0000256" key="5">
    <source>
        <dbReference type="NCBIfam" id="TIGR01378"/>
    </source>
</evidence>
<dbReference type="Pfam" id="PF04265">
    <property type="entry name" value="TPK_B1_binding"/>
    <property type="match status" value="1"/>
</dbReference>
<dbReference type="SUPFAM" id="SSF63999">
    <property type="entry name" value="Thiamin pyrophosphokinase, catalytic domain"/>
    <property type="match status" value="1"/>
</dbReference>
<dbReference type="GO" id="GO:0006772">
    <property type="term" value="P:thiamine metabolic process"/>
    <property type="evidence" value="ECO:0007669"/>
    <property type="project" value="UniProtKB-UniRule"/>
</dbReference>
<keyword evidence="2" id="KW-0547">Nucleotide-binding</keyword>
<dbReference type="GO" id="GO:0004788">
    <property type="term" value="F:thiamine diphosphokinase activity"/>
    <property type="evidence" value="ECO:0007669"/>
    <property type="project" value="UniProtKB-UniRule"/>
</dbReference>